<dbReference type="AlphaFoldDB" id="D1CB10"/>
<dbReference type="Gene3D" id="3.40.980.10">
    <property type="entry name" value="MoaB/Mog-like domain"/>
    <property type="match status" value="1"/>
</dbReference>
<name>D1CB10_THET1</name>
<dbReference type="PIRSF" id="PIRSF006728">
    <property type="entry name" value="CinA"/>
    <property type="match status" value="1"/>
</dbReference>
<dbReference type="InterPro" id="IPR036425">
    <property type="entry name" value="MoaB/Mog-like_dom_sf"/>
</dbReference>
<dbReference type="Pfam" id="PF00994">
    <property type="entry name" value="MoCF_biosynth"/>
    <property type="match status" value="1"/>
</dbReference>
<dbReference type="InterPro" id="IPR050101">
    <property type="entry name" value="CinA"/>
</dbReference>
<dbReference type="InterPro" id="IPR041424">
    <property type="entry name" value="CinA_KH"/>
</dbReference>
<dbReference type="NCBIfam" id="TIGR00177">
    <property type="entry name" value="molyb_syn"/>
    <property type="match status" value="1"/>
</dbReference>
<gene>
    <name evidence="3" type="ordered locus">Tter_1059</name>
</gene>
<dbReference type="Proteomes" id="UP000000323">
    <property type="component" value="Chromosome 1"/>
</dbReference>
<protein>
    <recommendedName>
        <fullName evidence="1">CinA-like protein</fullName>
    </recommendedName>
</protein>
<dbReference type="PANTHER" id="PTHR13939">
    <property type="entry name" value="NICOTINAMIDE-NUCLEOTIDE AMIDOHYDROLASE PNCC"/>
    <property type="match status" value="1"/>
</dbReference>
<dbReference type="eggNOG" id="COG1058">
    <property type="taxonomic scope" value="Bacteria"/>
</dbReference>
<dbReference type="CDD" id="cd00885">
    <property type="entry name" value="cinA"/>
    <property type="match status" value="1"/>
</dbReference>
<proteinExistence type="inferred from homology"/>
<evidence type="ECO:0000313" key="3">
    <source>
        <dbReference type="EMBL" id="ACZ41975.1"/>
    </source>
</evidence>
<dbReference type="OrthoDB" id="9801454at2"/>
<evidence type="ECO:0000313" key="4">
    <source>
        <dbReference type="Proteomes" id="UP000000323"/>
    </source>
</evidence>
<sequence>MKADILSIGAEILAGEIVDTNAAYIARKLVNLGIELQRVTQVGDNLADIVDALSQARSRSDVIICTGGIGPTPDDLTREAVAQLLGEELSVDPNLESKLRDFFRSRGSNMPSMNIKQATLIPSARPLDNKWGTAPGWWVEKDNKIIVLLPGVPREMYALWEHEVEPRLRDISRQHIVTKTIKTCGLGESTVADMLGTLFSSSNPLLGTYARADGVHVVVRSIGDTREEAEKLAEEVVSKIRIILERYIWAEGDVDLPQLVCKLLSDAKKTLSTHEWASMGLLSKSILTQGANSIFAGGVVGGEQQIPADLLLETSKAVEQSGSLKCLVRLVDLINNDELAKNEVYASSIDALAERSTVSALHLVRSYLSCRG</sequence>
<dbReference type="Gene3D" id="3.30.70.2860">
    <property type="match status" value="1"/>
</dbReference>
<dbReference type="RefSeq" id="WP_012875010.1">
    <property type="nucleotide sequence ID" value="NC_013525.1"/>
</dbReference>
<evidence type="ECO:0000259" key="2">
    <source>
        <dbReference type="SMART" id="SM00852"/>
    </source>
</evidence>
<dbReference type="STRING" id="525904.Tter_1059"/>
<dbReference type="InterPro" id="IPR001453">
    <property type="entry name" value="MoaB/Mog_dom"/>
</dbReference>
<dbReference type="KEGG" id="ttr:Tter_1059"/>
<dbReference type="EMBL" id="CP001825">
    <property type="protein sequence ID" value="ACZ41975.1"/>
    <property type="molecule type" value="Genomic_DNA"/>
</dbReference>
<evidence type="ECO:0000256" key="1">
    <source>
        <dbReference type="HAMAP-Rule" id="MF_00226"/>
    </source>
</evidence>
<keyword evidence="4" id="KW-1185">Reference proteome</keyword>
<feature type="domain" description="MoaB/Mog" evidence="2">
    <location>
        <begin position="4"/>
        <end position="171"/>
    </location>
</feature>
<dbReference type="SMART" id="SM00852">
    <property type="entry name" value="MoCF_biosynth"/>
    <property type="match status" value="1"/>
</dbReference>
<dbReference type="PANTHER" id="PTHR13939:SF0">
    <property type="entry name" value="NMN AMIDOHYDROLASE-LIKE PROTEIN YFAY"/>
    <property type="match status" value="1"/>
</dbReference>
<dbReference type="SUPFAM" id="SSF53218">
    <property type="entry name" value="Molybdenum cofactor biosynthesis proteins"/>
    <property type="match status" value="1"/>
</dbReference>
<organism evidence="3 4">
    <name type="scientific">Thermobaculum terrenum (strain ATCC BAA-798 / CCMEE 7001 / YNP1)</name>
    <dbReference type="NCBI Taxonomy" id="525904"/>
    <lineage>
        <taxon>Bacteria</taxon>
        <taxon>Bacillati</taxon>
        <taxon>Chloroflexota</taxon>
        <taxon>Chloroflexia</taxon>
        <taxon>Candidatus Thermobaculales</taxon>
        <taxon>Candidatus Thermobaculaceae</taxon>
        <taxon>Thermobaculum</taxon>
    </lineage>
</organism>
<dbReference type="Pfam" id="PF18146">
    <property type="entry name" value="CinA_KH"/>
    <property type="match status" value="1"/>
</dbReference>
<dbReference type="HOGENOM" id="CLU_030805_9_3_0"/>
<comment type="similarity">
    <text evidence="1">Belongs to the CinA family.</text>
</comment>
<dbReference type="InterPro" id="IPR008135">
    <property type="entry name" value="Competence-induced_CinA"/>
</dbReference>
<dbReference type="HAMAP" id="MF_00226_B">
    <property type="entry name" value="CinA_B"/>
    <property type="match status" value="1"/>
</dbReference>
<accession>D1CB10</accession>
<reference evidence="4" key="1">
    <citation type="journal article" date="2010" name="Stand. Genomic Sci.">
        <title>Complete genome sequence of 'Thermobaculum terrenum' type strain (YNP1).</title>
        <authorList>
            <person name="Kiss H."/>
            <person name="Cleland D."/>
            <person name="Lapidus A."/>
            <person name="Lucas S."/>
            <person name="Glavina Del Rio T."/>
            <person name="Nolan M."/>
            <person name="Tice H."/>
            <person name="Han C."/>
            <person name="Goodwin L."/>
            <person name="Pitluck S."/>
            <person name="Liolios K."/>
            <person name="Ivanova N."/>
            <person name="Mavromatis K."/>
            <person name="Ovchinnikova G."/>
            <person name="Pati A."/>
            <person name="Chen A."/>
            <person name="Palaniappan K."/>
            <person name="Land M."/>
            <person name="Hauser L."/>
            <person name="Chang Y."/>
            <person name="Jeffries C."/>
            <person name="Lu M."/>
            <person name="Brettin T."/>
            <person name="Detter J."/>
            <person name="Goker M."/>
            <person name="Tindall B."/>
            <person name="Beck B."/>
            <person name="McDermott T."/>
            <person name="Woyke T."/>
            <person name="Bristow J."/>
            <person name="Eisen J."/>
            <person name="Markowitz V."/>
            <person name="Hugenholtz P."/>
            <person name="Kyrpides N."/>
            <person name="Klenk H."/>
            <person name="Cheng J."/>
        </authorList>
    </citation>
    <scope>NUCLEOTIDE SEQUENCE [LARGE SCALE GENOMIC DNA]</scope>
    <source>
        <strain evidence="4">ATCC BAA-798 / YNP1</strain>
    </source>
</reference>